<dbReference type="InterPro" id="IPR025714">
    <property type="entry name" value="Methyltranfer_dom"/>
</dbReference>
<dbReference type="FunFam" id="3.40.50.150:FF:000287">
    <property type="entry name" value="Protein-lysine N-methyltransferase EFM4"/>
    <property type="match status" value="1"/>
</dbReference>
<dbReference type="GO" id="GO:0006417">
    <property type="term" value="P:regulation of translation"/>
    <property type="evidence" value="ECO:0007669"/>
    <property type="project" value="EnsemblFungi"/>
</dbReference>
<comment type="subcellular location">
    <subcellularLocation>
        <location evidence="1 7">Cytoplasm</location>
    </subcellularLocation>
</comment>
<keyword evidence="5 7" id="KW-0808">Transferase</keyword>
<dbReference type="RefSeq" id="XP_018987525.1">
    <property type="nucleotide sequence ID" value="XM_019127310.1"/>
</dbReference>
<dbReference type="HAMAP" id="MF_03188">
    <property type="entry name" value="Methyltr_EFM4"/>
    <property type="match status" value="1"/>
</dbReference>
<dbReference type="EMBL" id="KV454426">
    <property type="protein sequence ID" value="ODQ82197.1"/>
    <property type="molecule type" value="Genomic_DNA"/>
</dbReference>
<dbReference type="OrthoDB" id="10069295at2759"/>
<feature type="domain" description="Methyltransferase" evidence="8">
    <location>
        <begin position="69"/>
        <end position="221"/>
    </location>
</feature>
<dbReference type="Proteomes" id="UP000094336">
    <property type="component" value="Unassembled WGS sequence"/>
</dbReference>
<comment type="function">
    <text evidence="7">S-adenosyl-L-methionine-dependent protein-lysine N-methyltransferase that mono- and dimethylates elongation factor 1-alpha at 'Lys-316'. May play a role in intracellular transport.</text>
</comment>
<dbReference type="CDD" id="cd02440">
    <property type="entry name" value="AdoMet_MTases"/>
    <property type="match status" value="1"/>
</dbReference>
<reference evidence="10" key="1">
    <citation type="submission" date="2016-05" db="EMBL/GenBank/DDBJ databases">
        <title>Comparative genomics of biotechnologically important yeasts.</title>
        <authorList>
            <consortium name="DOE Joint Genome Institute"/>
            <person name="Riley R."/>
            <person name="Haridas S."/>
            <person name="Wolfe K.H."/>
            <person name="Lopes M.R."/>
            <person name="Hittinger C.T."/>
            <person name="Goker M."/>
            <person name="Salamov A."/>
            <person name="Wisecaver J."/>
            <person name="Long T.M."/>
            <person name="Aerts A.L."/>
            <person name="Barry K."/>
            <person name="Choi C."/>
            <person name="Clum A."/>
            <person name="Coughlan A.Y."/>
            <person name="Deshpande S."/>
            <person name="Douglass A.P."/>
            <person name="Hanson S.J."/>
            <person name="Klenk H.-P."/>
            <person name="Labutti K."/>
            <person name="Lapidus A."/>
            <person name="Lindquist E."/>
            <person name="Lipzen A."/>
            <person name="Meier-Kolthoff J.P."/>
            <person name="Ohm R.A."/>
            <person name="Otillar R.P."/>
            <person name="Pangilinan J."/>
            <person name="Peng Y."/>
            <person name="Rokas A."/>
            <person name="Rosa C.A."/>
            <person name="Scheuner C."/>
            <person name="Sibirny A.A."/>
            <person name="Slot J.C."/>
            <person name="Stielow J.B."/>
            <person name="Sun H."/>
            <person name="Kurtzman C.P."/>
            <person name="Blackwell M."/>
            <person name="Grigoriev I.V."/>
            <person name="Jeffries T.W."/>
        </authorList>
    </citation>
    <scope>NUCLEOTIDE SEQUENCE [LARGE SCALE GENOMIC DNA]</scope>
    <source>
        <strain evidence="10">NRRL Y-12698</strain>
    </source>
</reference>
<keyword evidence="6 7" id="KW-0949">S-adenosyl-L-methionine</keyword>
<evidence type="ECO:0000256" key="3">
    <source>
        <dbReference type="ARBA" id="ARBA00022490"/>
    </source>
</evidence>
<evidence type="ECO:0000256" key="4">
    <source>
        <dbReference type="ARBA" id="ARBA00022603"/>
    </source>
</evidence>
<dbReference type="STRING" id="984486.A0A1E3QYN0"/>
<evidence type="ECO:0000313" key="9">
    <source>
        <dbReference type="EMBL" id="ODQ82197.1"/>
    </source>
</evidence>
<gene>
    <name evidence="7" type="primary">EFM4</name>
    <name evidence="9" type="ORF">BABINDRAFT_158843</name>
</gene>
<name>A0A1E3QYN0_9ASCO</name>
<dbReference type="PANTHER" id="PTHR12843">
    <property type="entry name" value="PROTEIN-LYSINE N-METHYLTRANSFERASE METTL10"/>
    <property type="match status" value="1"/>
</dbReference>
<keyword evidence="10" id="KW-1185">Reference proteome</keyword>
<dbReference type="GeneID" id="30145163"/>
<dbReference type="PANTHER" id="PTHR12843:SF5">
    <property type="entry name" value="EEF1A LYSINE METHYLTRANSFERASE 2"/>
    <property type="match status" value="1"/>
</dbReference>
<dbReference type="AlphaFoldDB" id="A0A1E3QYN0"/>
<keyword evidence="4 7" id="KW-0489">Methyltransferase</keyword>
<dbReference type="SUPFAM" id="SSF53335">
    <property type="entry name" value="S-adenosyl-L-methionine-dependent methyltransferases"/>
    <property type="match status" value="1"/>
</dbReference>
<keyword evidence="3 7" id="KW-0963">Cytoplasm</keyword>
<dbReference type="InterPro" id="IPR029063">
    <property type="entry name" value="SAM-dependent_MTases_sf"/>
</dbReference>
<dbReference type="EC" id="2.1.1.-" evidence="7"/>
<evidence type="ECO:0000256" key="5">
    <source>
        <dbReference type="ARBA" id="ARBA00022679"/>
    </source>
</evidence>
<dbReference type="InterPro" id="IPR026635">
    <property type="entry name" value="Efm4/METTL10"/>
</dbReference>
<evidence type="ECO:0000256" key="2">
    <source>
        <dbReference type="ARBA" id="ARBA00022448"/>
    </source>
</evidence>
<evidence type="ECO:0000256" key="7">
    <source>
        <dbReference type="HAMAP-Rule" id="MF_03188"/>
    </source>
</evidence>
<dbReference type="GO" id="GO:0032259">
    <property type="term" value="P:methylation"/>
    <property type="evidence" value="ECO:0007669"/>
    <property type="project" value="UniProtKB-KW"/>
</dbReference>
<dbReference type="GO" id="GO:0016192">
    <property type="term" value="P:vesicle-mediated transport"/>
    <property type="evidence" value="ECO:0007669"/>
    <property type="project" value="UniProtKB-UniRule"/>
</dbReference>
<proteinExistence type="inferred from homology"/>
<keyword evidence="2 7" id="KW-0813">Transport</keyword>
<comment type="similarity">
    <text evidence="7">Belongs to the class I-like SAM-binding methyltransferase superfamily. EFM4 family.</text>
</comment>
<organism evidence="9 10">
    <name type="scientific">Babjeviella inositovora NRRL Y-12698</name>
    <dbReference type="NCBI Taxonomy" id="984486"/>
    <lineage>
        <taxon>Eukaryota</taxon>
        <taxon>Fungi</taxon>
        <taxon>Dikarya</taxon>
        <taxon>Ascomycota</taxon>
        <taxon>Saccharomycotina</taxon>
        <taxon>Pichiomycetes</taxon>
        <taxon>Serinales incertae sedis</taxon>
        <taxon>Babjeviella</taxon>
    </lineage>
</organism>
<evidence type="ECO:0000259" key="8">
    <source>
        <dbReference type="Pfam" id="PF13847"/>
    </source>
</evidence>
<dbReference type="GO" id="GO:0005737">
    <property type="term" value="C:cytoplasm"/>
    <property type="evidence" value="ECO:0007669"/>
    <property type="project" value="UniProtKB-SubCell"/>
</dbReference>
<evidence type="ECO:0000256" key="6">
    <source>
        <dbReference type="ARBA" id="ARBA00022691"/>
    </source>
</evidence>
<sequence length="235" mass="26796">MPEDTSRLNTSKLGTKQYWDDFYKLENSNFQENPQDTGEEWFDDSDAAEKMCEFLMDNLSEVPSLNQESYMCDMGTGNGRLLFQLREEGFQGKMVGVDYSEHSVRFARDIAEENEVEGISFERVDILTDNEWLSEERNTYDVVLDKGTLDAIALSDDTYGERQQTGPQVYPHSIGKLLKKGGIFLITSCNFTEAELVKIIESCEDLKVWKKIEYPVFEFGGIKGSTICSIAFIKS</sequence>
<protein>
    <recommendedName>
        <fullName evidence="7">Protein-lysine N-methyltransferase EFM4</fullName>
        <ecNumber evidence="7">2.1.1.-</ecNumber>
    </recommendedName>
    <alternativeName>
        <fullName evidence="7">Elongation factor methyltransferase 4</fullName>
    </alternativeName>
</protein>
<accession>A0A1E3QYN0</accession>
<evidence type="ECO:0000313" key="10">
    <source>
        <dbReference type="Proteomes" id="UP000094336"/>
    </source>
</evidence>
<dbReference type="GO" id="GO:0016279">
    <property type="term" value="F:protein-lysine N-methyltransferase activity"/>
    <property type="evidence" value="ECO:0007669"/>
    <property type="project" value="UniProtKB-UniRule"/>
</dbReference>
<dbReference type="Pfam" id="PF13847">
    <property type="entry name" value="Methyltransf_31"/>
    <property type="match status" value="1"/>
</dbReference>
<dbReference type="Gene3D" id="3.40.50.150">
    <property type="entry name" value="Vaccinia Virus protein VP39"/>
    <property type="match status" value="1"/>
</dbReference>
<evidence type="ECO:0000256" key="1">
    <source>
        <dbReference type="ARBA" id="ARBA00004496"/>
    </source>
</evidence>